<dbReference type="RefSeq" id="WP_077276114.1">
    <property type="nucleotide sequence ID" value="NZ_CP019609.1"/>
</dbReference>
<dbReference type="Proteomes" id="UP000188246">
    <property type="component" value="Chromosome"/>
</dbReference>
<dbReference type="KEGG" id="vpi:BW732_07300"/>
<gene>
    <name evidence="1" type="ORF">BW732_07300</name>
</gene>
<sequence length="117" mass="13637">MFFILSTLLIFIVSIKIASLIGAILLATFFKLKQRIQGLSDQEWGHYFDSMDTYGLLLRMYIAYFVALTGVAIFNTFLFWHGFFGYGIALILAGLFYTYSRYKQNKDKIRQLFNKKS</sequence>
<reference evidence="1 2" key="1">
    <citation type="journal article" date="2010" name="Int. J. Syst. Evol. Microbiol.">
        <title>Vagococcus penaei sp. nov., isolated from spoilage microbiota of cooked shrimp (Penaeus vannamei).</title>
        <authorList>
            <person name="Jaffres E."/>
            <person name="Prevost H."/>
            <person name="Rossero A."/>
            <person name="Joffraud J.J."/>
            <person name="Dousset X."/>
        </authorList>
    </citation>
    <scope>NUCLEOTIDE SEQUENCE [LARGE SCALE GENOMIC DNA]</scope>
    <source>
        <strain evidence="1 2">CD276</strain>
    </source>
</reference>
<keyword evidence="2" id="KW-1185">Reference proteome</keyword>
<accession>A0A1Q2D6H2</accession>
<name>A0A1Q2D6H2_9ENTE</name>
<proteinExistence type="predicted"/>
<protein>
    <submittedName>
        <fullName evidence="1">Uncharacterized protein</fullName>
    </submittedName>
</protein>
<organism evidence="1 2">
    <name type="scientific">Vagococcus penaei</name>
    <dbReference type="NCBI Taxonomy" id="633807"/>
    <lineage>
        <taxon>Bacteria</taxon>
        <taxon>Bacillati</taxon>
        <taxon>Bacillota</taxon>
        <taxon>Bacilli</taxon>
        <taxon>Lactobacillales</taxon>
        <taxon>Enterococcaceae</taxon>
        <taxon>Vagococcus</taxon>
    </lineage>
</organism>
<dbReference type="OrthoDB" id="2193966at2"/>
<evidence type="ECO:0000313" key="2">
    <source>
        <dbReference type="Proteomes" id="UP000188246"/>
    </source>
</evidence>
<evidence type="ECO:0000313" key="1">
    <source>
        <dbReference type="EMBL" id="AQP54039.1"/>
    </source>
</evidence>
<dbReference type="AlphaFoldDB" id="A0A1Q2D6H2"/>
<dbReference type="EMBL" id="CP019609">
    <property type="protein sequence ID" value="AQP54039.1"/>
    <property type="molecule type" value="Genomic_DNA"/>
</dbReference>